<evidence type="ECO:0000313" key="2">
    <source>
        <dbReference type="EMBL" id="KAJ4446051.1"/>
    </source>
</evidence>
<protein>
    <submittedName>
        <fullName evidence="2">Uncharacterized protein</fullName>
    </submittedName>
</protein>
<sequence length="238" mass="25920">MAVVLLVLSLSATELVNARQIHFQNNLGYTVWIGILAHPGKKTLDNGGFVVYAGGRRNVNVPDNWGGRFWARTGCKFDGSGRGHCVTGDCGDKLHCTVGHMPPASLAEIMFQLVNGLDFYSVSLAEGFNVAIQIKPSNGRGYQHRCGIAGCVNNLNPSCPNNLQVRKGKEIVACDNACNAFNTDADCCRGDFNSNEKCQPSDTTKFFKSKCPNAYSYAYDDTSCVFDCENTDYDIIFG</sequence>
<dbReference type="PIRSF" id="PIRSF002703">
    <property type="entry name" value="Thaumatin"/>
    <property type="match status" value="1"/>
</dbReference>
<proteinExistence type="predicted"/>
<keyword evidence="3" id="KW-1185">Reference proteome</keyword>
<evidence type="ECO:0000256" key="1">
    <source>
        <dbReference type="SAM" id="SignalP"/>
    </source>
</evidence>
<dbReference type="InterPro" id="IPR037176">
    <property type="entry name" value="Osmotin/thaumatin-like_sf"/>
</dbReference>
<dbReference type="SUPFAM" id="SSF49870">
    <property type="entry name" value="Osmotin, thaumatin-like protein"/>
    <property type="match status" value="1"/>
</dbReference>
<dbReference type="EMBL" id="JAJSOF020000009">
    <property type="protein sequence ID" value="KAJ4446051.1"/>
    <property type="molecule type" value="Genomic_DNA"/>
</dbReference>
<dbReference type="CDD" id="cd09218">
    <property type="entry name" value="TLP-PA"/>
    <property type="match status" value="1"/>
</dbReference>
<name>A0ABQ8THE4_PERAM</name>
<dbReference type="PANTHER" id="PTHR31048">
    <property type="entry name" value="OS03G0233200 PROTEIN"/>
    <property type="match status" value="1"/>
</dbReference>
<reference evidence="2 3" key="1">
    <citation type="journal article" date="2022" name="Allergy">
        <title>Genome assembly and annotation of Periplaneta americana reveal a comprehensive cockroach allergen profile.</title>
        <authorList>
            <person name="Wang L."/>
            <person name="Xiong Q."/>
            <person name="Saelim N."/>
            <person name="Wang L."/>
            <person name="Nong W."/>
            <person name="Wan A.T."/>
            <person name="Shi M."/>
            <person name="Liu X."/>
            <person name="Cao Q."/>
            <person name="Hui J.H.L."/>
            <person name="Sookrung N."/>
            <person name="Leung T.F."/>
            <person name="Tungtrongchitr A."/>
            <person name="Tsui S.K.W."/>
        </authorList>
    </citation>
    <scope>NUCLEOTIDE SEQUENCE [LARGE SCALE GENOMIC DNA]</scope>
    <source>
        <strain evidence="2">PWHHKU_190912</strain>
    </source>
</reference>
<dbReference type="Pfam" id="PF00314">
    <property type="entry name" value="Thaumatin"/>
    <property type="match status" value="1"/>
</dbReference>
<evidence type="ECO:0000313" key="3">
    <source>
        <dbReference type="Proteomes" id="UP001148838"/>
    </source>
</evidence>
<keyword evidence="1" id="KW-0732">Signal</keyword>
<dbReference type="Gene3D" id="2.60.110.10">
    <property type="entry name" value="Thaumatin"/>
    <property type="match status" value="1"/>
</dbReference>
<organism evidence="2 3">
    <name type="scientific">Periplaneta americana</name>
    <name type="common">American cockroach</name>
    <name type="synonym">Blatta americana</name>
    <dbReference type="NCBI Taxonomy" id="6978"/>
    <lineage>
        <taxon>Eukaryota</taxon>
        <taxon>Metazoa</taxon>
        <taxon>Ecdysozoa</taxon>
        <taxon>Arthropoda</taxon>
        <taxon>Hexapoda</taxon>
        <taxon>Insecta</taxon>
        <taxon>Pterygota</taxon>
        <taxon>Neoptera</taxon>
        <taxon>Polyneoptera</taxon>
        <taxon>Dictyoptera</taxon>
        <taxon>Blattodea</taxon>
        <taxon>Blattoidea</taxon>
        <taxon>Blattidae</taxon>
        <taxon>Blattinae</taxon>
        <taxon>Periplaneta</taxon>
    </lineage>
</organism>
<feature type="chain" id="PRO_5046497020" evidence="1">
    <location>
        <begin position="19"/>
        <end position="238"/>
    </location>
</feature>
<accession>A0ABQ8THE4</accession>
<dbReference type="SMART" id="SM00205">
    <property type="entry name" value="THN"/>
    <property type="match status" value="1"/>
</dbReference>
<gene>
    <name evidence="2" type="ORF">ANN_12737</name>
</gene>
<dbReference type="PRINTS" id="PR00347">
    <property type="entry name" value="THAUMATIN"/>
</dbReference>
<comment type="caution">
    <text evidence="2">The sequence shown here is derived from an EMBL/GenBank/DDBJ whole genome shotgun (WGS) entry which is preliminary data.</text>
</comment>
<dbReference type="PROSITE" id="PS51367">
    <property type="entry name" value="THAUMATIN_2"/>
    <property type="match status" value="1"/>
</dbReference>
<feature type="signal peptide" evidence="1">
    <location>
        <begin position="1"/>
        <end position="18"/>
    </location>
</feature>
<dbReference type="InterPro" id="IPR001938">
    <property type="entry name" value="Thaumatin"/>
</dbReference>
<dbReference type="Proteomes" id="UP001148838">
    <property type="component" value="Unassembled WGS sequence"/>
</dbReference>